<sequence length="182" mass="20269">MPSDEELIARVCWREEPALGTIYDRYHRLIFSIALRVVGDRDLAEEVVQDVFQAVWVSASSFQPDGSFSAWLVGIARHRAIDATRTRRFRARAREDMLDDARLAPASQAHEAGTDALMLRTVMRAALAQLPPAQRQAIELGYYGGLTHAEIAARLGEPVGTIKSRVRMGLLKLRELLESEGA</sequence>
<dbReference type="InterPro" id="IPR007627">
    <property type="entry name" value="RNA_pol_sigma70_r2"/>
</dbReference>
<evidence type="ECO:0000313" key="7">
    <source>
        <dbReference type="EMBL" id="KPV53772.1"/>
    </source>
</evidence>
<dbReference type="NCBIfam" id="TIGR02937">
    <property type="entry name" value="sigma70-ECF"/>
    <property type="match status" value="1"/>
</dbReference>
<dbReference type="InterPro" id="IPR039425">
    <property type="entry name" value="RNA_pol_sigma-70-like"/>
</dbReference>
<keyword evidence="4" id="KW-0804">Transcription</keyword>
<organism evidence="7 8">
    <name type="scientific">Kouleothrix aurantiaca</name>
    <dbReference type="NCBI Taxonomy" id="186479"/>
    <lineage>
        <taxon>Bacteria</taxon>
        <taxon>Bacillati</taxon>
        <taxon>Chloroflexota</taxon>
        <taxon>Chloroflexia</taxon>
        <taxon>Chloroflexales</taxon>
        <taxon>Roseiflexineae</taxon>
        <taxon>Roseiflexaceae</taxon>
        <taxon>Kouleothrix</taxon>
    </lineage>
</organism>
<evidence type="ECO:0000259" key="5">
    <source>
        <dbReference type="Pfam" id="PF04542"/>
    </source>
</evidence>
<dbReference type="Proteomes" id="UP000050509">
    <property type="component" value="Unassembled WGS sequence"/>
</dbReference>
<dbReference type="InterPro" id="IPR036388">
    <property type="entry name" value="WH-like_DNA-bd_sf"/>
</dbReference>
<dbReference type="Pfam" id="PF08281">
    <property type="entry name" value="Sigma70_r4_2"/>
    <property type="match status" value="1"/>
</dbReference>
<dbReference type="GO" id="GO:0016987">
    <property type="term" value="F:sigma factor activity"/>
    <property type="evidence" value="ECO:0007669"/>
    <property type="project" value="UniProtKB-KW"/>
</dbReference>
<evidence type="ECO:0000259" key="6">
    <source>
        <dbReference type="Pfam" id="PF08281"/>
    </source>
</evidence>
<protein>
    <recommendedName>
        <fullName evidence="9">RNA polymerase sigma factor</fullName>
    </recommendedName>
</protein>
<comment type="similarity">
    <text evidence="1">Belongs to the sigma-70 factor family. ECF subfamily.</text>
</comment>
<feature type="domain" description="RNA polymerase sigma-70 region 2" evidence="5">
    <location>
        <begin position="22"/>
        <end position="88"/>
    </location>
</feature>
<name>A0A0P9HG60_9CHLR</name>
<dbReference type="InterPro" id="IPR013325">
    <property type="entry name" value="RNA_pol_sigma_r2"/>
</dbReference>
<evidence type="ECO:0000256" key="3">
    <source>
        <dbReference type="ARBA" id="ARBA00023082"/>
    </source>
</evidence>
<evidence type="ECO:0000313" key="8">
    <source>
        <dbReference type="Proteomes" id="UP000050509"/>
    </source>
</evidence>
<keyword evidence="8" id="KW-1185">Reference proteome</keyword>
<evidence type="ECO:0008006" key="9">
    <source>
        <dbReference type="Google" id="ProtNLM"/>
    </source>
</evidence>
<dbReference type="Gene3D" id="1.10.10.10">
    <property type="entry name" value="Winged helix-like DNA-binding domain superfamily/Winged helix DNA-binding domain"/>
    <property type="match status" value="1"/>
</dbReference>
<evidence type="ECO:0000256" key="1">
    <source>
        <dbReference type="ARBA" id="ARBA00010641"/>
    </source>
</evidence>
<keyword evidence="2" id="KW-0805">Transcription regulation</keyword>
<dbReference type="InterPro" id="IPR014284">
    <property type="entry name" value="RNA_pol_sigma-70_dom"/>
</dbReference>
<dbReference type="PANTHER" id="PTHR43133:SF62">
    <property type="entry name" value="RNA POLYMERASE SIGMA FACTOR SIGZ"/>
    <property type="match status" value="1"/>
</dbReference>
<dbReference type="GO" id="GO:0003677">
    <property type="term" value="F:DNA binding"/>
    <property type="evidence" value="ECO:0007669"/>
    <property type="project" value="InterPro"/>
</dbReference>
<dbReference type="Pfam" id="PF04542">
    <property type="entry name" value="Sigma70_r2"/>
    <property type="match status" value="1"/>
</dbReference>
<dbReference type="SUPFAM" id="SSF88659">
    <property type="entry name" value="Sigma3 and sigma4 domains of RNA polymerase sigma factors"/>
    <property type="match status" value="1"/>
</dbReference>
<accession>A0A0P9HG60</accession>
<evidence type="ECO:0000256" key="2">
    <source>
        <dbReference type="ARBA" id="ARBA00023015"/>
    </source>
</evidence>
<keyword evidence="3" id="KW-0731">Sigma factor</keyword>
<gene>
    <name evidence="7" type="ORF">SE17_07650</name>
</gene>
<feature type="domain" description="RNA polymerase sigma factor 70 region 4 type 2" evidence="6">
    <location>
        <begin position="123"/>
        <end position="173"/>
    </location>
</feature>
<dbReference type="EMBL" id="LJCR01000181">
    <property type="protein sequence ID" value="KPV53772.1"/>
    <property type="molecule type" value="Genomic_DNA"/>
</dbReference>
<dbReference type="AlphaFoldDB" id="A0A0P9HG60"/>
<reference evidence="7 8" key="1">
    <citation type="submission" date="2015-09" db="EMBL/GenBank/DDBJ databases">
        <title>Draft genome sequence of Kouleothrix aurantiaca JCM 19913.</title>
        <authorList>
            <person name="Hemp J."/>
        </authorList>
    </citation>
    <scope>NUCLEOTIDE SEQUENCE [LARGE SCALE GENOMIC DNA]</scope>
    <source>
        <strain evidence="7 8">COM-B</strain>
    </source>
</reference>
<comment type="caution">
    <text evidence="7">The sequence shown here is derived from an EMBL/GenBank/DDBJ whole genome shotgun (WGS) entry which is preliminary data.</text>
</comment>
<dbReference type="PANTHER" id="PTHR43133">
    <property type="entry name" value="RNA POLYMERASE ECF-TYPE SIGMA FACTO"/>
    <property type="match status" value="1"/>
</dbReference>
<dbReference type="Gene3D" id="1.10.1740.10">
    <property type="match status" value="1"/>
</dbReference>
<dbReference type="InterPro" id="IPR013249">
    <property type="entry name" value="RNA_pol_sigma70_r4_t2"/>
</dbReference>
<dbReference type="CDD" id="cd06171">
    <property type="entry name" value="Sigma70_r4"/>
    <property type="match status" value="1"/>
</dbReference>
<dbReference type="InterPro" id="IPR013324">
    <property type="entry name" value="RNA_pol_sigma_r3/r4-like"/>
</dbReference>
<dbReference type="SUPFAM" id="SSF88946">
    <property type="entry name" value="Sigma2 domain of RNA polymerase sigma factors"/>
    <property type="match status" value="1"/>
</dbReference>
<dbReference type="GO" id="GO:0006352">
    <property type="term" value="P:DNA-templated transcription initiation"/>
    <property type="evidence" value="ECO:0007669"/>
    <property type="project" value="InterPro"/>
</dbReference>
<proteinExistence type="inferred from homology"/>
<evidence type="ECO:0000256" key="4">
    <source>
        <dbReference type="ARBA" id="ARBA00023163"/>
    </source>
</evidence>